<feature type="transmembrane region" description="Helical" evidence="7">
    <location>
        <begin position="377"/>
        <end position="400"/>
    </location>
</feature>
<evidence type="ECO:0000256" key="5">
    <source>
        <dbReference type="ARBA" id="ARBA00023136"/>
    </source>
</evidence>
<dbReference type="GO" id="GO:0016237">
    <property type="term" value="P:microautophagy"/>
    <property type="evidence" value="ECO:0007669"/>
    <property type="project" value="TreeGrafter"/>
</dbReference>
<dbReference type="PROSITE" id="PS51382">
    <property type="entry name" value="SPX"/>
    <property type="match status" value="1"/>
</dbReference>
<evidence type="ECO:0000256" key="4">
    <source>
        <dbReference type="ARBA" id="ARBA00022989"/>
    </source>
</evidence>
<proteinExistence type="predicted"/>
<gene>
    <name evidence="9" type="ORF">BJ875DRAFT_15688</name>
</gene>
<evidence type="ECO:0000256" key="3">
    <source>
        <dbReference type="ARBA" id="ARBA00022692"/>
    </source>
</evidence>
<dbReference type="CDD" id="cd14474">
    <property type="entry name" value="SPX_YDR089W"/>
    <property type="match status" value="1"/>
</dbReference>
<protein>
    <recommendedName>
        <fullName evidence="8">SPX domain-containing protein</fullName>
    </recommendedName>
</protein>
<dbReference type="GO" id="GO:0006799">
    <property type="term" value="P:polyphosphate biosynthetic process"/>
    <property type="evidence" value="ECO:0007669"/>
    <property type="project" value="UniProtKB-ARBA"/>
</dbReference>
<feature type="region of interest" description="Disordered" evidence="6">
    <location>
        <begin position="192"/>
        <end position="225"/>
    </location>
</feature>
<dbReference type="EMBL" id="MU251465">
    <property type="protein sequence ID" value="KAG9234377.1"/>
    <property type="molecule type" value="Genomic_DNA"/>
</dbReference>
<dbReference type="GO" id="GO:0033254">
    <property type="term" value="C:vacuolar transporter chaperone complex"/>
    <property type="evidence" value="ECO:0007669"/>
    <property type="project" value="TreeGrafter"/>
</dbReference>
<evidence type="ECO:0000256" key="2">
    <source>
        <dbReference type="ARBA" id="ARBA00022554"/>
    </source>
</evidence>
<evidence type="ECO:0000313" key="10">
    <source>
        <dbReference type="Proteomes" id="UP000824998"/>
    </source>
</evidence>
<evidence type="ECO:0000256" key="7">
    <source>
        <dbReference type="SAM" id="Phobius"/>
    </source>
</evidence>
<evidence type="ECO:0000259" key="8">
    <source>
        <dbReference type="PROSITE" id="PS51382"/>
    </source>
</evidence>
<dbReference type="PANTHER" id="PTHR46140">
    <property type="entry name" value="VACUOLAR TRANSPORTER CHAPERONE 1-RELATED"/>
    <property type="match status" value="1"/>
</dbReference>
<dbReference type="Proteomes" id="UP000824998">
    <property type="component" value="Unassembled WGS sequence"/>
</dbReference>
<feature type="domain" description="SPX" evidence="8">
    <location>
        <begin position="1"/>
        <end position="163"/>
    </location>
</feature>
<keyword evidence="10" id="KW-1185">Reference proteome</keyword>
<comment type="caution">
    <text evidence="9">The sequence shown here is derived from an EMBL/GenBank/DDBJ whole genome shotgun (WGS) entry which is preliminary data.</text>
</comment>
<evidence type="ECO:0000256" key="1">
    <source>
        <dbReference type="ARBA" id="ARBA00004128"/>
    </source>
</evidence>
<keyword evidence="5 7" id="KW-0472">Membrane</keyword>
<accession>A0A9P7YJK6</accession>
<dbReference type="GO" id="GO:0000329">
    <property type="term" value="C:fungal-type vacuole membrane"/>
    <property type="evidence" value="ECO:0007669"/>
    <property type="project" value="TreeGrafter"/>
</dbReference>
<feature type="transmembrane region" description="Helical" evidence="7">
    <location>
        <begin position="341"/>
        <end position="365"/>
    </location>
</feature>
<dbReference type="InterPro" id="IPR051572">
    <property type="entry name" value="VTC_Complex_Subunit"/>
</dbReference>
<evidence type="ECO:0000313" key="9">
    <source>
        <dbReference type="EMBL" id="KAG9234377.1"/>
    </source>
</evidence>
<dbReference type="AlphaFoldDB" id="A0A9P7YJK6"/>
<organism evidence="9 10">
    <name type="scientific">Amylocarpus encephaloides</name>
    <dbReference type="NCBI Taxonomy" id="45428"/>
    <lineage>
        <taxon>Eukaryota</taxon>
        <taxon>Fungi</taxon>
        <taxon>Dikarya</taxon>
        <taxon>Ascomycota</taxon>
        <taxon>Pezizomycotina</taxon>
        <taxon>Leotiomycetes</taxon>
        <taxon>Helotiales</taxon>
        <taxon>Helotiales incertae sedis</taxon>
        <taxon>Amylocarpus</taxon>
    </lineage>
</organism>
<dbReference type="OrthoDB" id="5588846at2759"/>
<dbReference type="GO" id="GO:0007034">
    <property type="term" value="P:vacuolar transport"/>
    <property type="evidence" value="ECO:0007669"/>
    <property type="project" value="TreeGrafter"/>
</dbReference>
<keyword evidence="4 7" id="KW-1133">Transmembrane helix</keyword>
<evidence type="ECO:0000256" key="6">
    <source>
        <dbReference type="SAM" id="MobiDB-lite"/>
    </source>
</evidence>
<sequence length="436" mass="49273">MKYGENLQARSVPQWAPYNVDYDALKHLIKANTTRDAGQAVAIPGQVDTTLQRFEDRFFNELSNQHDRAGLFVRSKADEITRRLQSSQKTLSRLLDRCADPNGKPLSPKRREKFARYDDRIEKCGEDVRLLQRFVREQRTAFYKILKKYKKWTGSRAVEDRFNYEILINPKSFTRIDFDPLTAQYRHLIGTIRSSTPDISGPTTPRSESRRPDSRSPVAPPSQVYWNEYDNGSEAEDEPYMISINPNAESTFPGAKTIGYVMSRAMAPVGKMKEWLTPVGSPEQRPLLRDGAYFGGSPILDTDVEDEAYASSNEFPSGYVTHYATFPSVTDQRLTRDQEIMLLQVCIGCFGAAFLILLVASILVTTGRHRLRLQVDAGVITGVVASLFFAVLGIACMLYRTDRLSWFHRICVVSTFITVCILNGILLVIVAENTGL</sequence>
<dbReference type="PANTHER" id="PTHR46140:SF1">
    <property type="entry name" value="VACUOLAR TRANSPORTER CHAPERONE COMPLEX SUBUNIT 4-RELATED"/>
    <property type="match status" value="1"/>
</dbReference>
<comment type="subcellular location">
    <subcellularLocation>
        <location evidence="1">Vacuole membrane</location>
        <topology evidence="1">Multi-pass membrane protein</topology>
    </subcellularLocation>
</comment>
<keyword evidence="3 7" id="KW-0812">Transmembrane</keyword>
<dbReference type="GO" id="GO:0042144">
    <property type="term" value="P:vacuole fusion, non-autophagic"/>
    <property type="evidence" value="ECO:0007669"/>
    <property type="project" value="TreeGrafter"/>
</dbReference>
<reference evidence="9" key="1">
    <citation type="journal article" date="2021" name="IMA Fungus">
        <title>Genomic characterization of three marine fungi, including Emericellopsis atlantica sp. nov. with signatures of a generalist lifestyle and marine biomass degradation.</title>
        <authorList>
            <person name="Hagestad O.C."/>
            <person name="Hou L."/>
            <person name="Andersen J.H."/>
            <person name="Hansen E.H."/>
            <person name="Altermark B."/>
            <person name="Li C."/>
            <person name="Kuhnert E."/>
            <person name="Cox R.J."/>
            <person name="Crous P.W."/>
            <person name="Spatafora J.W."/>
            <person name="Lail K."/>
            <person name="Amirebrahimi M."/>
            <person name="Lipzen A."/>
            <person name="Pangilinan J."/>
            <person name="Andreopoulos W."/>
            <person name="Hayes R.D."/>
            <person name="Ng V."/>
            <person name="Grigoriev I.V."/>
            <person name="Jackson S.A."/>
            <person name="Sutton T.D.S."/>
            <person name="Dobson A.D.W."/>
            <person name="Rama T."/>
        </authorList>
    </citation>
    <scope>NUCLEOTIDE SEQUENCE</scope>
    <source>
        <strain evidence="9">TRa018bII</strain>
    </source>
</reference>
<name>A0A9P7YJK6_9HELO</name>
<feature type="transmembrane region" description="Helical" evidence="7">
    <location>
        <begin position="406"/>
        <end position="431"/>
    </location>
</feature>
<keyword evidence="2" id="KW-0926">Vacuole</keyword>
<dbReference type="InterPro" id="IPR004331">
    <property type="entry name" value="SPX_dom"/>
</dbReference>